<dbReference type="PANTHER" id="PTHR13195">
    <property type="entry name" value="PSEUDOURIDINE SYNTHASE-RELATED"/>
    <property type="match status" value="1"/>
</dbReference>
<evidence type="ECO:0000256" key="2">
    <source>
        <dbReference type="SAM" id="MobiDB-lite"/>
    </source>
</evidence>
<dbReference type="InterPro" id="IPR039048">
    <property type="entry name" value="Trub2"/>
</dbReference>
<dbReference type="GO" id="GO:0009982">
    <property type="term" value="F:pseudouridine synthase activity"/>
    <property type="evidence" value="ECO:0007669"/>
    <property type="project" value="InterPro"/>
</dbReference>
<sequence>MSIRKAADAWRLLHGVVCLYKPRDMSMKSLYRQLANNLCADLNALEQAPMKLIERDIVQPHPVTQSLLVVGRKTQLDYSTHPLVVGDRYRPEDMEISALHESDTETCGVCVVGINAGVEKLEKIREQRLINSYIIDGQLGRETYKHKEDSKVTKRATFDHVTPFQMRKVLARHESHFRRSAFEYAGADAQSQEAYELASRGPPRPQMDSPAIIYSIELLRFAAPYFSLEVQTVGETDTYLRAYVQELGLNLRTTACCKKLRRLRQANFTIDHALLAKHWTLQHLLDNMALCARVLNNNKSSTIVRTSESPSSTSIMADDELVERMESDSTEDDLDVRLIEGNSESATETSERRTTRSVNSDSNNNTVDCLNVPWGRDY</sequence>
<dbReference type="GO" id="GO:0006396">
    <property type="term" value="P:RNA processing"/>
    <property type="evidence" value="ECO:0007669"/>
    <property type="project" value="InterPro"/>
</dbReference>
<accession>A0A914XPF8</accession>
<feature type="domain" description="Pseudouridine synthase II N-terminal" evidence="3">
    <location>
        <begin position="103"/>
        <end position="233"/>
    </location>
</feature>
<comment type="similarity">
    <text evidence="1">Belongs to the pseudouridine synthase TruB family.</text>
</comment>
<evidence type="ECO:0000313" key="5">
    <source>
        <dbReference type="WBParaSite" id="PSAMB.scaffold9958size4484.g32913.t1"/>
    </source>
</evidence>
<dbReference type="GO" id="GO:0001522">
    <property type="term" value="P:pseudouridine synthesis"/>
    <property type="evidence" value="ECO:0007669"/>
    <property type="project" value="InterPro"/>
</dbReference>
<dbReference type="Gene3D" id="3.30.2350.10">
    <property type="entry name" value="Pseudouridine synthase"/>
    <property type="match status" value="1"/>
</dbReference>
<proteinExistence type="inferred from homology"/>
<dbReference type="Proteomes" id="UP000887566">
    <property type="component" value="Unplaced"/>
</dbReference>
<dbReference type="SUPFAM" id="SSF55120">
    <property type="entry name" value="Pseudouridine synthase"/>
    <property type="match status" value="1"/>
</dbReference>
<dbReference type="InterPro" id="IPR002501">
    <property type="entry name" value="PsdUridine_synth_N"/>
</dbReference>
<keyword evidence="4" id="KW-1185">Reference proteome</keyword>
<evidence type="ECO:0000256" key="1">
    <source>
        <dbReference type="ARBA" id="ARBA00008999"/>
    </source>
</evidence>
<dbReference type="Pfam" id="PF01509">
    <property type="entry name" value="TruB_N"/>
    <property type="match status" value="1"/>
</dbReference>
<dbReference type="WBParaSite" id="PSAMB.scaffold9958size4484.g32913.t1">
    <property type="protein sequence ID" value="PSAMB.scaffold9958size4484.g32913.t1"/>
    <property type="gene ID" value="PSAMB.scaffold9958size4484.g32913"/>
</dbReference>
<dbReference type="PANTHER" id="PTHR13195:SF0">
    <property type="entry name" value="PSEUDOURIDYLATE SYNTHASE TRUB2, MITOCHONDRIAL"/>
    <property type="match status" value="1"/>
</dbReference>
<name>A0A914XPF8_9BILA</name>
<protein>
    <submittedName>
        <fullName evidence="5">Pseudouridine synthase II N-terminal domain-containing protein</fullName>
    </submittedName>
</protein>
<dbReference type="GO" id="GO:0003723">
    <property type="term" value="F:RNA binding"/>
    <property type="evidence" value="ECO:0007669"/>
    <property type="project" value="InterPro"/>
</dbReference>
<reference evidence="5" key="1">
    <citation type="submission" date="2022-11" db="UniProtKB">
        <authorList>
            <consortium name="WormBaseParasite"/>
        </authorList>
    </citation>
    <scope>IDENTIFICATION</scope>
</reference>
<feature type="compositionally biased region" description="Low complexity" evidence="2">
    <location>
        <begin position="356"/>
        <end position="366"/>
    </location>
</feature>
<evidence type="ECO:0000259" key="3">
    <source>
        <dbReference type="Pfam" id="PF01509"/>
    </source>
</evidence>
<dbReference type="AlphaFoldDB" id="A0A914XPF8"/>
<evidence type="ECO:0000313" key="4">
    <source>
        <dbReference type="Proteomes" id="UP000887566"/>
    </source>
</evidence>
<feature type="region of interest" description="Disordered" evidence="2">
    <location>
        <begin position="324"/>
        <end position="366"/>
    </location>
</feature>
<organism evidence="4 5">
    <name type="scientific">Plectus sambesii</name>
    <dbReference type="NCBI Taxonomy" id="2011161"/>
    <lineage>
        <taxon>Eukaryota</taxon>
        <taxon>Metazoa</taxon>
        <taxon>Ecdysozoa</taxon>
        <taxon>Nematoda</taxon>
        <taxon>Chromadorea</taxon>
        <taxon>Plectida</taxon>
        <taxon>Plectina</taxon>
        <taxon>Plectoidea</taxon>
        <taxon>Plectidae</taxon>
        <taxon>Plectus</taxon>
    </lineage>
</organism>
<dbReference type="InterPro" id="IPR020103">
    <property type="entry name" value="PsdUridine_synth_cat_dom_sf"/>
</dbReference>